<dbReference type="CDD" id="cd06532">
    <property type="entry name" value="Glyco_transf_25"/>
    <property type="match status" value="1"/>
</dbReference>
<dbReference type="EMBL" id="JADWNO010000006">
    <property type="protein sequence ID" value="MBJ8437869.1"/>
    <property type="molecule type" value="Genomic_DNA"/>
</dbReference>
<dbReference type="KEGG" id="alc:OTEC02_02920"/>
<evidence type="ECO:0000313" key="4">
    <source>
        <dbReference type="Proteomes" id="UP000276905"/>
    </source>
</evidence>
<dbReference type="Proteomes" id="UP000276905">
    <property type="component" value="Unassembled WGS sequence"/>
</dbReference>
<name>A0A1V0K831_9GAMM</name>
<dbReference type="GO" id="GO:0016740">
    <property type="term" value="F:transferase activity"/>
    <property type="evidence" value="ECO:0007669"/>
    <property type="project" value="UniProtKB-KW"/>
</dbReference>
<proteinExistence type="predicted"/>
<feature type="domain" description="Glycosyl transferase family 25" evidence="1">
    <location>
        <begin position="48"/>
        <end position="184"/>
    </location>
</feature>
<reference evidence="2 5" key="2">
    <citation type="submission" date="2020-11" db="EMBL/GenBank/DDBJ databases">
        <title>Enhanced detection system for hospital associated transmission using whole genome sequencing surveillance.</title>
        <authorList>
            <person name="Harrison L.H."/>
            <person name="Van Tyne D."/>
            <person name="Marsh J.W."/>
            <person name="Griffith M.P."/>
            <person name="Snyder D.J."/>
            <person name="Cooper V.S."/>
            <person name="Mustapha M."/>
        </authorList>
    </citation>
    <scope>NUCLEOTIDE SEQUENCE [LARGE SCALE GENOMIC DNA]</scope>
    <source>
        <strain evidence="2 5">ACIN00241</strain>
    </source>
</reference>
<dbReference type="EMBL" id="RFES01000013">
    <property type="protein sequence ID" value="RSO53258.1"/>
    <property type="molecule type" value="Genomic_DNA"/>
</dbReference>
<keyword evidence="3" id="KW-0808">Transferase</keyword>
<evidence type="ECO:0000313" key="2">
    <source>
        <dbReference type="EMBL" id="MBJ8437869.1"/>
    </source>
</evidence>
<dbReference type="Proteomes" id="UP000808699">
    <property type="component" value="Unassembled WGS sequence"/>
</dbReference>
<protein>
    <submittedName>
        <fullName evidence="3">Glycosyltransferase family 25 protein</fullName>
    </submittedName>
</protein>
<organism evidence="3 4">
    <name type="scientific">Acinetobacter lactucae</name>
    <dbReference type="NCBI Taxonomy" id="1785128"/>
    <lineage>
        <taxon>Bacteria</taxon>
        <taxon>Pseudomonadati</taxon>
        <taxon>Pseudomonadota</taxon>
        <taxon>Gammaproteobacteria</taxon>
        <taxon>Moraxellales</taxon>
        <taxon>Moraxellaceae</taxon>
        <taxon>Acinetobacter</taxon>
        <taxon>Acinetobacter calcoaceticus/baumannii complex</taxon>
    </lineage>
</organism>
<gene>
    <name evidence="3" type="ORF">EA756_16885</name>
    <name evidence="2" type="ORF">I6M64_11125</name>
</gene>
<dbReference type="RefSeq" id="WP_081172767.1">
    <property type="nucleotide sequence ID" value="NZ_CAJCKV010000006.1"/>
</dbReference>
<comment type="caution">
    <text evidence="3">The sequence shown here is derived from an EMBL/GenBank/DDBJ whole genome shotgun (WGS) entry which is preliminary data.</text>
</comment>
<evidence type="ECO:0000313" key="5">
    <source>
        <dbReference type="Proteomes" id="UP000808699"/>
    </source>
</evidence>
<dbReference type="AlphaFoldDB" id="A0A1V0K831"/>
<evidence type="ECO:0000313" key="3">
    <source>
        <dbReference type="EMBL" id="RSO53258.1"/>
    </source>
</evidence>
<dbReference type="Pfam" id="PF01755">
    <property type="entry name" value="Glyco_transf_25"/>
    <property type="match status" value="1"/>
</dbReference>
<dbReference type="InterPro" id="IPR002654">
    <property type="entry name" value="Glyco_trans_25"/>
</dbReference>
<keyword evidence="5" id="KW-1185">Reference proteome</keyword>
<reference evidence="3 4" key="1">
    <citation type="submission" date="2018-10" db="EMBL/GenBank/DDBJ databases">
        <title>GWAS and RNA-Seq identify cryptic mechanisms of antimicrobial resistance in Acinetobacter baumannii.</title>
        <authorList>
            <person name="Sahl J.W."/>
        </authorList>
    </citation>
    <scope>NUCLEOTIDE SEQUENCE [LARGE SCALE GENOMIC DNA]</scope>
    <source>
        <strain evidence="3 4">TG41018</strain>
    </source>
</reference>
<accession>A0A1V0K831</accession>
<evidence type="ECO:0000259" key="1">
    <source>
        <dbReference type="Pfam" id="PF01755"/>
    </source>
</evidence>
<sequence>MKIYVVTIEDEKSPRLSKFLNQNFFEQGNLPITKVGIKGVDLPVKQYFEMAVKGRSQPLTPSELGCTLSHLKALELFLESEDKYALIFEDDAILPDDLTINKLKQELEKVSLPSNLLFSLGGIQMKECLKTRGEFKDYNFLNKKVLEVVPDFFHRACYAFAYIVDRKMAETLLKYHHRIRKADDWSYLFDFDSTVHILMSFIIDHPVIEIGEKDPILSRLESERARTEDLEKSKYGHGLRKNLAKLYYNRYF</sequence>